<dbReference type="EMBL" id="JBAMMX010000014">
    <property type="protein sequence ID" value="KAK6927813.1"/>
    <property type="molecule type" value="Genomic_DNA"/>
</dbReference>
<proteinExistence type="predicted"/>
<accession>A0AAN8ZBR7</accession>
<evidence type="ECO:0000313" key="1">
    <source>
        <dbReference type="EMBL" id="KAK6927813.1"/>
    </source>
</evidence>
<evidence type="ECO:0000313" key="2">
    <source>
        <dbReference type="Proteomes" id="UP001370490"/>
    </source>
</evidence>
<protein>
    <submittedName>
        <fullName evidence="1">Uncharacterized protein</fullName>
    </submittedName>
</protein>
<dbReference type="Proteomes" id="UP001370490">
    <property type="component" value="Unassembled WGS sequence"/>
</dbReference>
<organism evidence="1 2">
    <name type="scientific">Dillenia turbinata</name>
    <dbReference type="NCBI Taxonomy" id="194707"/>
    <lineage>
        <taxon>Eukaryota</taxon>
        <taxon>Viridiplantae</taxon>
        <taxon>Streptophyta</taxon>
        <taxon>Embryophyta</taxon>
        <taxon>Tracheophyta</taxon>
        <taxon>Spermatophyta</taxon>
        <taxon>Magnoliopsida</taxon>
        <taxon>eudicotyledons</taxon>
        <taxon>Gunneridae</taxon>
        <taxon>Pentapetalae</taxon>
        <taxon>Dilleniales</taxon>
        <taxon>Dilleniaceae</taxon>
        <taxon>Dillenia</taxon>
    </lineage>
</organism>
<dbReference type="Gene3D" id="3.40.50.300">
    <property type="entry name" value="P-loop containing nucleotide triphosphate hydrolases"/>
    <property type="match status" value="1"/>
</dbReference>
<dbReference type="AlphaFoldDB" id="A0AAN8ZBR7"/>
<dbReference type="Gene3D" id="1.20.5.4130">
    <property type="match status" value="1"/>
</dbReference>
<name>A0AAN8ZBR7_9MAGN</name>
<keyword evidence="2" id="KW-1185">Reference proteome</keyword>
<dbReference type="InterPro" id="IPR027417">
    <property type="entry name" value="P-loop_NTPase"/>
</dbReference>
<gene>
    <name evidence="1" type="ORF">RJ641_006404</name>
</gene>
<reference evidence="1 2" key="1">
    <citation type="submission" date="2023-12" db="EMBL/GenBank/DDBJ databases">
        <title>A high-quality genome assembly for Dillenia turbinata (Dilleniales).</title>
        <authorList>
            <person name="Chanderbali A."/>
        </authorList>
    </citation>
    <scope>NUCLEOTIDE SEQUENCE [LARGE SCALE GENOMIC DNA]</scope>
    <source>
        <strain evidence="1">LSX21</strain>
        <tissue evidence="1">Leaf</tissue>
    </source>
</reference>
<comment type="caution">
    <text evidence="1">The sequence shown here is derived from an EMBL/GenBank/DDBJ whole genome shotgun (WGS) entry which is preliminary data.</text>
</comment>
<sequence>MAVVVDNLLRKLEERINYASSLLQTSILAEIKTQLQKIQPFLEEAEWIRDMEGGDDLETPQVLLENAESTINPLMVRGWLLLVTNLVHEVEDVIDTCYLHSFDVNINTVSGRISQFLSTDLYHLTSNTQDVQTVDHQGLMHLINCCIGFIRTLVRSRASPDLFRQFSEKVAEAARVLVQEARKMHLRADSQRRIAANMMRAGKISTKRLLQSARMVGRETELQWLEDKLQEEGPSLGLVGVVGPTGIGKQPWQLRLMRA</sequence>